<protein>
    <recommendedName>
        <fullName evidence="2">Helix-turn-helix domain-containing protein</fullName>
    </recommendedName>
</protein>
<dbReference type="HOGENOM" id="CLU_1823179_0_0_11"/>
<evidence type="ECO:0000313" key="4">
    <source>
        <dbReference type="Proteomes" id="UP000006461"/>
    </source>
</evidence>
<dbReference type="Pfam" id="PF12728">
    <property type="entry name" value="HTH_17"/>
    <property type="match status" value="1"/>
</dbReference>
<sequence length="141" mass="15045">MPRRSFLLITHGDVIPPARGHGGNVRRLPVSDRSATDASPTEAQLRRSTVAIAVGPRRRAEDESRMDLEELRACRSAVITIADAAAVLGVDARTVSRAVQCGELPVLRVGRRLLIPRLPLLARLGVIDSSSGAPQDSPTVA</sequence>
<dbReference type="KEGG" id="mmar:MODMU_2544"/>
<organism evidence="3 4">
    <name type="scientific">Modestobacter italicus (strain DSM 44449 / CECT 9708 / BC 501)</name>
    <dbReference type="NCBI Taxonomy" id="2732864"/>
    <lineage>
        <taxon>Bacteria</taxon>
        <taxon>Bacillati</taxon>
        <taxon>Actinomycetota</taxon>
        <taxon>Actinomycetes</taxon>
        <taxon>Geodermatophilales</taxon>
        <taxon>Geodermatophilaceae</taxon>
        <taxon>Modestobacter</taxon>
    </lineage>
</organism>
<feature type="region of interest" description="Disordered" evidence="1">
    <location>
        <begin position="18"/>
        <end position="42"/>
    </location>
</feature>
<keyword evidence="4" id="KW-1185">Reference proteome</keyword>
<dbReference type="InterPro" id="IPR041657">
    <property type="entry name" value="HTH_17"/>
</dbReference>
<feature type="domain" description="Helix-turn-helix" evidence="2">
    <location>
        <begin position="79"/>
        <end position="117"/>
    </location>
</feature>
<dbReference type="InterPro" id="IPR010093">
    <property type="entry name" value="SinI_DNA-bd"/>
</dbReference>
<dbReference type="Proteomes" id="UP000006461">
    <property type="component" value="Chromosome"/>
</dbReference>
<dbReference type="GO" id="GO:0003677">
    <property type="term" value="F:DNA binding"/>
    <property type="evidence" value="ECO:0007669"/>
    <property type="project" value="InterPro"/>
</dbReference>
<dbReference type="EMBL" id="FO203431">
    <property type="protein sequence ID" value="CCH87973.1"/>
    <property type="molecule type" value="Genomic_DNA"/>
</dbReference>
<evidence type="ECO:0000256" key="1">
    <source>
        <dbReference type="SAM" id="MobiDB-lite"/>
    </source>
</evidence>
<proteinExistence type="predicted"/>
<dbReference type="AlphaFoldDB" id="I4EX60"/>
<dbReference type="eggNOG" id="ENOG50327EQ">
    <property type="taxonomic scope" value="Bacteria"/>
</dbReference>
<reference evidence="3 4" key="1">
    <citation type="journal article" date="2012" name="J. Bacteriol.">
        <title>Genome Sequence of Radiation-Resistant Modestobacter marinus Strain BC501, a Representative Actinobacterium That Thrives on Calcareous Stone Surfaces.</title>
        <authorList>
            <person name="Normand P."/>
            <person name="Gury J."/>
            <person name="Pujic P."/>
            <person name="Chouaia B."/>
            <person name="Crotti E."/>
            <person name="Brusetti L."/>
            <person name="Daffonchio D."/>
            <person name="Vacherie B."/>
            <person name="Barbe V."/>
            <person name="Medigue C."/>
            <person name="Calteau A."/>
            <person name="Ghodhbane-Gtari F."/>
            <person name="Essoussi I."/>
            <person name="Nouioui I."/>
            <person name="Abbassi-Ghozzi I."/>
            <person name="Gtari M."/>
        </authorList>
    </citation>
    <scope>NUCLEOTIDE SEQUENCE [LARGE SCALE GENOMIC DNA]</scope>
    <source>
        <strain evidence="4">BC 501</strain>
    </source>
</reference>
<name>I4EX60_MODI5</name>
<accession>I4EX60</accession>
<gene>
    <name evidence="3" type="ordered locus">MODMU_2544</name>
</gene>
<dbReference type="NCBIfam" id="TIGR01764">
    <property type="entry name" value="excise"/>
    <property type="match status" value="1"/>
</dbReference>
<evidence type="ECO:0000313" key="3">
    <source>
        <dbReference type="EMBL" id="CCH87973.1"/>
    </source>
</evidence>
<evidence type="ECO:0000259" key="2">
    <source>
        <dbReference type="Pfam" id="PF12728"/>
    </source>
</evidence>